<evidence type="ECO:0008006" key="4">
    <source>
        <dbReference type="Google" id="ProtNLM"/>
    </source>
</evidence>
<dbReference type="Proteomes" id="UP000186400">
    <property type="component" value="Unassembled WGS sequence"/>
</dbReference>
<evidence type="ECO:0000313" key="2">
    <source>
        <dbReference type="EMBL" id="SIQ34609.1"/>
    </source>
</evidence>
<dbReference type="Pfam" id="PF12784">
    <property type="entry name" value="PDDEXK_2"/>
    <property type="match status" value="1"/>
</dbReference>
<dbReference type="PANTHER" id="PTHR41317:SF1">
    <property type="entry name" value="PD-(D_E)XK NUCLEASE FAMILY TRANSPOSASE"/>
    <property type="match status" value="1"/>
</dbReference>
<keyword evidence="3" id="KW-1185">Reference proteome</keyword>
<dbReference type="STRING" id="159291.SAMN05920897_10788"/>
<dbReference type="AlphaFoldDB" id="A0A1N6S0N6"/>
<reference evidence="2 3" key="1">
    <citation type="submission" date="2017-01" db="EMBL/GenBank/DDBJ databases">
        <authorList>
            <person name="Mah S.A."/>
            <person name="Swanson W.J."/>
            <person name="Moy G.W."/>
            <person name="Vacquier V.D."/>
        </authorList>
    </citation>
    <scope>NUCLEOTIDE SEQUENCE [LARGE SCALE GENOMIC DNA]</scope>
    <source>
        <strain evidence="2 3">ASpG1</strain>
    </source>
</reference>
<evidence type="ECO:0000256" key="1">
    <source>
        <dbReference type="SAM" id="MobiDB-lite"/>
    </source>
</evidence>
<feature type="region of interest" description="Disordered" evidence="1">
    <location>
        <begin position="281"/>
        <end position="310"/>
    </location>
</feature>
<protein>
    <recommendedName>
        <fullName evidence="4">Rpn family recombination-promoting nuclease/putative transposase</fullName>
    </recommendedName>
</protein>
<accession>A0A1N6S0N6</accession>
<dbReference type="PANTHER" id="PTHR41317">
    <property type="entry name" value="PD-(D_E)XK NUCLEASE FAMILY TRANSPOSASE"/>
    <property type="match status" value="1"/>
</dbReference>
<feature type="compositionally biased region" description="Basic and acidic residues" evidence="1">
    <location>
        <begin position="286"/>
        <end position="310"/>
    </location>
</feature>
<dbReference type="NCBIfam" id="TIGR01784">
    <property type="entry name" value="T_den_put_tspse"/>
    <property type="match status" value="1"/>
</dbReference>
<evidence type="ECO:0000313" key="3">
    <source>
        <dbReference type="Proteomes" id="UP000186400"/>
    </source>
</evidence>
<proteinExistence type="predicted"/>
<dbReference type="EMBL" id="FTMS01000007">
    <property type="protein sequence ID" value="SIQ34609.1"/>
    <property type="molecule type" value="Genomic_DNA"/>
</dbReference>
<gene>
    <name evidence="2" type="ORF">SAMN05920897_10788</name>
</gene>
<sequence length="339" mass="38732">MLFASTRPLQSVLEGMSATEEPDRTTGATPGRIRPAVPLTSDFVFKYVFGAEHSTECLRSLLSAVQEDAGYPAVASVKITNPFNLKESEEDKLSVVDVKATDITGATYTMEAQATYHAAFASRALYYWARAYGRQLPESEIYSRLQPVVGINILEFHLFPQSAGAPLHTSFRPYCREAPQLDPLGDFVIHFIELPRFDHQGLLPSTALDRWMYYIKYRGKGVVMEDPIMKAILEETSEIREAEKRYQAFTADEELQDRLEARDKFRRTHLQLLHDAEQKGLQQGIERGREEGLEEGREEGREEERVKRLESARRLKDRKMSLEEIAEITNLTLEEIQQL</sequence>
<name>A0A1N6S0N6_9SPIO</name>
<organism evidence="2 3">
    <name type="scientific">Alkalispirochaeta americana</name>
    <dbReference type="NCBI Taxonomy" id="159291"/>
    <lineage>
        <taxon>Bacteria</taxon>
        <taxon>Pseudomonadati</taxon>
        <taxon>Spirochaetota</taxon>
        <taxon>Spirochaetia</taxon>
        <taxon>Spirochaetales</taxon>
        <taxon>Spirochaetaceae</taxon>
        <taxon>Alkalispirochaeta</taxon>
    </lineage>
</organism>
<dbReference type="InterPro" id="IPR010106">
    <property type="entry name" value="RpnA"/>
</dbReference>